<dbReference type="RefSeq" id="WP_046499836.1">
    <property type="nucleotide sequence ID" value="NZ_CGIH01000049.1"/>
</dbReference>
<organism evidence="8 9">
    <name type="scientific">Syntrophomonas zehnderi OL-4</name>
    <dbReference type="NCBI Taxonomy" id="690567"/>
    <lineage>
        <taxon>Bacteria</taxon>
        <taxon>Bacillati</taxon>
        <taxon>Bacillota</taxon>
        <taxon>Clostridia</taxon>
        <taxon>Eubacteriales</taxon>
        <taxon>Syntrophomonadaceae</taxon>
        <taxon>Syntrophomonas</taxon>
    </lineage>
</organism>
<protein>
    <submittedName>
        <fullName evidence="8">NADH-quinone oxidoreductase subunit E-like</fullName>
    </submittedName>
</protein>
<dbReference type="SUPFAM" id="SSF52833">
    <property type="entry name" value="Thioredoxin-like"/>
    <property type="match status" value="1"/>
</dbReference>
<keyword evidence="4 7" id="KW-0408">Iron</keyword>
<evidence type="ECO:0000256" key="5">
    <source>
        <dbReference type="ARBA" id="ARBA00023014"/>
    </source>
</evidence>
<accession>A0A0E4GDE1</accession>
<comment type="cofactor">
    <cofactor evidence="7">
        <name>[2Fe-2S] cluster</name>
        <dbReference type="ChEBI" id="CHEBI:190135"/>
    </cofactor>
    <text evidence="7">Binds 1 [2Fe-2S] cluster.</text>
</comment>
<dbReference type="InterPro" id="IPR028431">
    <property type="entry name" value="NADP_DH_HndA-like"/>
</dbReference>
<evidence type="ECO:0000256" key="4">
    <source>
        <dbReference type="ARBA" id="ARBA00023004"/>
    </source>
</evidence>
<keyword evidence="9" id="KW-1185">Reference proteome</keyword>
<dbReference type="STRING" id="690567.2527"/>
<evidence type="ECO:0000256" key="2">
    <source>
        <dbReference type="ARBA" id="ARBA00022714"/>
    </source>
</evidence>
<keyword evidence="2 7" id="KW-0001">2Fe-2S</keyword>
<dbReference type="PANTHER" id="PTHR43342:SF1">
    <property type="entry name" value="BIFURCATING [FEFE] HYDROGENASE GAMMA SUBUNIT"/>
    <property type="match status" value="1"/>
</dbReference>
<evidence type="ECO:0000313" key="9">
    <source>
        <dbReference type="Proteomes" id="UP000045545"/>
    </source>
</evidence>
<dbReference type="PIRSF" id="PIRSF000216">
    <property type="entry name" value="NADH_DH_24kDa"/>
    <property type="match status" value="1"/>
</dbReference>
<comment type="similarity">
    <text evidence="1">Belongs to the complex I 24 kDa subunit family.</text>
</comment>
<dbReference type="GO" id="GO:0051537">
    <property type="term" value="F:2 iron, 2 sulfur cluster binding"/>
    <property type="evidence" value="ECO:0007669"/>
    <property type="project" value="UniProtKB-KW"/>
</dbReference>
<feature type="binding site" evidence="7">
    <location>
        <position position="115"/>
    </location>
    <ligand>
        <name>[2Fe-2S] cluster</name>
        <dbReference type="ChEBI" id="CHEBI:190135"/>
    </ligand>
</feature>
<dbReference type="Proteomes" id="UP000045545">
    <property type="component" value="Unassembled WGS sequence"/>
</dbReference>
<comment type="cofactor">
    <cofactor evidence="6">
        <name>[2Fe-2S] cluster</name>
        <dbReference type="ChEBI" id="CHEBI:190135"/>
    </cofactor>
</comment>
<dbReference type="InterPro" id="IPR036249">
    <property type="entry name" value="Thioredoxin-like_sf"/>
</dbReference>
<feature type="binding site" evidence="7">
    <location>
        <position position="79"/>
    </location>
    <ligand>
        <name>[2Fe-2S] cluster</name>
        <dbReference type="ChEBI" id="CHEBI:190135"/>
    </ligand>
</feature>
<name>A0A0E4GDE1_9FIRM</name>
<dbReference type="GO" id="GO:0016491">
    <property type="term" value="F:oxidoreductase activity"/>
    <property type="evidence" value="ECO:0007669"/>
    <property type="project" value="InterPro"/>
</dbReference>
<evidence type="ECO:0000256" key="6">
    <source>
        <dbReference type="ARBA" id="ARBA00034078"/>
    </source>
</evidence>
<keyword evidence="3 7" id="KW-0479">Metal-binding</keyword>
<evidence type="ECO:0000256" key="3">
    <source>
        <dbReference type="ARBA" id="ARBA00022723"/>
    </source>
</evidence>
<dbReference type="InterPro" id="IPR002023">
    <property type="entry name" value="NuoE-like"/>
</dbReference>
<dbReference type="AlphaFoldDB" id="A0A0E4GDE1"/>
<dbReference type="PANTHER" id="PTHR43342">
    <property type="entry name" value="NADH-QUINONE OXIDOREDUCTASE, E SUBUNIT"/>
    <property type="match status" value="1"/>
</dbReference>
<dbReference type="InterPro" id="IPR041921">
    <property type="entry name" value="NuoE_N"/>
</dbReference>
<dbReference type="EMBL" id="CGIH01000049">
    <property type="protein sequence ID" value="CFY06130.1"/>
    <property type="molecule type" value="Genomic_DNA"/>
</dbReference>
<evidence type="ECO:0000313" key="8">
    <source>
        <dbReference type="EMBL" id="CFY06130.1"/>
    </source>
</evidence>
<dbReference type="CDD" id="cd03064">
    <property type="entry name" value="TRX_Fd_NuoE"/>
    <property type="match status" value="1"/>
</dbReference>
<feature type="binding site" evidence="7">
    <location>
        <position position="74"/>
    </location>
    <ligand>
        <name>[2Fe-2S] cluster</name>
        <dbReference type="ChEBI" id="CHEBI:190135"/>
    </ligand>
</feature>
<evidence type="ECO:0000256" key="7">
    <source>
        <dbReference type="PIRSR" id="PIRSR000216-1"/>
    </source>
</evidence>
<reference evidence="8 9" key="1">
    <citation type="submission" date="2015-03" db="EMBL/GenBank/DDBJ databases">
        <authorList>
            <person name="Murphy D."/>
        </authorList>
    </citation>
    <scope>NUCLEOTIDE SEQUENCE [LARGE SCALE GENOMIC DNA]</scope>
    <source>
        <strain evidence="8 9">OL-4</strain>
    </source>
</reference>
<sequence>MANYQEIIDTYKDLPGGLIEAYHAIQREYSYIPEEAVFAAAQAFNIPKAEAYGVATFYSYLKVGKRGKNVIRICESAPCHIAGADKVVAALEKELGIKMGESTADGVFALEFAECVGQCQATPVITVNCKPYFDVTPEKIPTILAEYK</sequence>
<dbReference type="Gene3D" id="3.40.30.10">
    <property type="entry name" value="Glutaredoxin"/>
    <property type="match status" value="1"/>
</dbReference>
<feature type="binding site" evidence="7">
    <location>
        <position position="119"/>
    </location>
    <ligand>
        <name>[2Fe-2S] cluster</name>
        <dbReference type="ChEBI" id="CHEBI:190135"/>
    </ligand>
</feature>
<keyword evidence="5 7" id="KW-0411">Iron-sulfur</keyword>
<dbReference type="Pfam" id="PF01257">
    <property type="entry name" value="2Fe-2S_thioredx"/>
    <property type="match status" value="1"/>
</dbReference>
<evidence type="ECO:0000256" key="1">
    <source>
        <dbReference type="ARBA" id="ARBA00010643"/>
    </source>
</evidence>
<dbReference type="Gene3D" id="1.10.10.1590">
    <property type="entry name" value="NADH-quinone oxidoreductase subunit E"/>
    <property type="match status" value="1"/>
</dbReference>
<dbReference type="InterPro" id="IPR042128">
    <property type="entry name" value="NuoE_dom"/>
</dbReference>
<dbReference type="OrthoDB" id="9807941at2"/>
<dbReference type="GO" id="GO:0046872">
    <property type="term" value="F:metal ion binding"/>
    <property type="evidence" value="ECO:0007669"/>
    <property type="project" value="UniProtKB-KW"/>
</dbReference>
<proteinExistence type="inferred from homology"/>
<gene>
    <name evidence="8" type="ORF">2527</name>
</gene>